<keyword evidence="3" id="KW-1185">Reference proteome</keyword>
<sequence length="449" mass="50781">MAPKLAATSASGAKRAAASWGAGDLGAKFRALHYLSFVDPSESSLVSPKKQRQDPEPFVRRIQFPRKAPGRDGKQREVPRLLPVDSLRITDYKFTKLWADKVKRKSPLIVRHMPGFLESQNWFQHPESNPAGEFTSRTPLSGTKPKENKPSFAVLRDSIIADALRKGDTDNRSAMGQLFDSLGVKFKIKRTNIANEELEDPKSEVKLEKFLHWLVKTGRSSSHNLDGTVDRLLKSAKDSSLIWEPFDAPLAFVREILQYNHEMGVEGRHSEAISRLAGLIELEAHLTEDFPYPRKSGSIRFGIRPLRSDLRRSTDITVVGQLAGYSRVLLVPPKLKSLGGQGLESHAHVRAARKDSVVRLSSRPVKALQKSIWTAGFEETIPERMDASLRPGEVLLIPDDWWYGIRSINNANQLHATVGWYLQTDESPYKLWQERQAREERNFFRTFKA</sequence>
<organism evidence="2 3">
    <name type="scientific">Apiospora hydei</name>
    <dbReference type="NCBI Taxonomy" id="1337664"/>
    <lineage>
        <taxon>Eukaryota</taxon>
        <taxon>Fungi</taxon>
        <taxon>Dikarya</taxon>
        <taxon>Ascomycota</taxon>
        <taxon>Pezizomycotina</taxon>
        <taxon>Sordariomycetes</taxon>
        <taxon>Xylariomycetidae</taxon>
        <taxon>Amphisphaeriales</taxon>
        <taxon>Apiosporaceae</taxon>
        <taxon>Apiospora</taxon>
    </lineage>
</organism>
<evidence type="ECO:0000313" key="2">
    <source>
        <dbReference type="EMBL" id="KAK8075364.1"/>
    </source>
</evidence>
<evidence type="ECO:0000256" key="1">
    <source>
        <dbReference type="SAM" id="MobiDB-lite"/>
    </source>
</evidence>
<gene>
    <name evidence="2" type="ORF">PG997_010027</name>
</gene>
<dbReference type="EMBL" id="JAQQWN010000007">
    <property type="protein sequence ID" value="KAK8075364.1"/>
    <property type="molecule type" value="Genomic_DNA"/>
</dbReference>
<protein>
    <recommendedName>
        <fullName evidence="4">JmjC domain-containing protein</fullName>
    </recommendedName>
</protein>
<name>A0ABR1VZK6_9PEZI</name>
<accession>A0ABR1VZK6</accession>
<evidence type="ECO:0008006" key="4">
    <source>
        <dbReference type="Google" id="ProtNLM"/>
    </source>
</evidence>
<dbReference type="GeneID" id="92047402"/>
<reference evidence="2 3" key="1">
    <citation type="submission" date="2023-01" db="EMBL/GenBank/DDBJ databases">
        <title>Analysis of 21 Apiospora genomes using comparative genomics revels a genus with tremendous synthesis potential of carbohydrate active enzymes and secondary metabolites.</title>
        <authorList>
            <person name="Sorensen T."/>
        </authorList>
    </citation>
    <scope>NUCLEOTIDE SEQUENCE [LARGE SCALE GENOMIC DNA]</scope>
    <source>
        <strain evidence="2 3">CBS 114990</strain>
    </source>
</reference>
<proteinExistence type="predicted"/>
<dbReference type="Proteomes" id="UP001433268">
    <property type="component" value="Unassembled WGS sequence"/>
</dbReference>
<feature type="region of interest" description="Disordered" evidence="1">
    <location>
        <begin position="127"/>
        <end position="148"/>
    </location>
</feature>
<dbReference type="RefSeq" id="XP_066666304.1">
    <property type="nucleotide sequence ID" value="XM_066814342.1"/>
</dbReference>
<evidence type="ECO:0000313" key="3">
    <source>
        <dbReference type="Proteomes" id="UP001433268"/>
    </source>
</evidence>
<comment type="caution">
    <text evidence="2">The sequence shown here is derived from an EMBL/GenBank/DDBJ whole genome shotgun (WGS) entry which is preliminary data.</text>
</comment>
<dbReference type="Gene3D" id="2.60.120.650">
    <property type="entry name" value="Cupin"/>
    <property type="match status" value="1"/>
</dbReference>